<proteinExistence type="inferred from homology"/>
<dbReference type="PANTHER" id="PTHR11474:SF76">
    <property type="entry name" value="SHKT DOMAIN-CONTAINING PROTEIN"/>
    <property type="match status" value="1"/>
</dbReference>
<evidence type="ECO:0000256" key="9">
    <source>
        <dbReference type="ARBA" id="ARBA00048233"/>
    </source>
</evidence>
<evidence type="ECO:0000313" key="12">
    <source>
        <dbReference type="EMBL" id="KAL1635857.1"/>
    </source>
</evidence>
<dbReference type="PROSITE" id="PS00498">
    <property type="entry name" value="TYROSINASE_2"/>
    <property type="match status" value="1"/>
</dbReference>
<evidence type="ECO:0000259" key="11">
    <source>
        <dbReference type="PROSITE" id="PS00498"/>
    </source>
</evidence>
<dbReference type="InterPro" id="IPR041640">
    <property type="entry name" value="Tyrosinase_C"/>
</dbReference>
<feature type="domain" description="Tyrosinase copper-binding" evidence="11">
    <location>
        <begin position="136"/>
        <end position="147"/>
    </location>
</feature>
<comment type="catalytic activity">
    <reaction evidence="9">
        <text>2 L-dopa + O2 = 2 L-dopaquinone + 2 H2O</text>
        <dbReference type="Rhea" id="RHEA:34287"/>
        <dbReference type="ChEBI" id="CHEBI:15377"/>
        <dbReference type="ChEBI" id="CHEBI:15379"/>
        <dbReference type="ChEBI" id="CHEBI:57504"/>
        <dbReference type="ChEBI" id="CHEBI:57924"/>
        <dbReference type="EC" id="1.14.18.1"/>
    </reaction>
</comment>
<keyword evidence="8" id="KW-0470">Melanin biosynthesis</keyword>
<dbReference type="PANTHER" id="PTHR11474">
    <property type="entry name" value="TYROSINASE FAMILY MEMBER"/>
    <property type="match status" value="1"/>
</dbReference>
<dbReference type="InterPro" id="IPR008922">
    <property type="entry name" value="Di-copper_centre_dom_sf"/>
</dbReference>
<organism evidence="12 13">
    <name type="scientific">Neofusicoccum ribis</name>
    <dbReference type="NCBI Taxonomy" id="45134"/>
    <lineage>
        <taxon>Eukaryota</taxon>
        <taxon>Fungi</taxon>
        <taxon>Dikarya</taxon>
        <taxon>Ascomycota</taxon>
        <taxon>Pezizomycotina</taxon>
        <taxon>Dothideomycetes</taxon>
        <taxon>Dothideomycetes incertae sedis</taxon>
        <taxon>Botryosphaeriales</taxon>
        <taxon>Botryosphaeriaceae</taxon>
        <taxon>Neofusicoccum</taxon>
    </lineage>
</organism>
<dbReference type="SUPFAM" id="SSF48056">
    <property type="entry name" value="Di-copper centre-containing domain"/>
    <property type="match status" value="1"/>
</dbReference>
<evidence type="ECO:0000256" key="2">
    <source>
        <dbReference type="ARBA" id="ARBA00009928"/>
    </source>
</evidence>
<comment type="similarity">
    <text evidence="2">Belongs to the tyrosinase family.</text>
</comment>
<gene>
    <name evidence="12" type="ORF">SLS56_001552</name>
</gene>
<dbReference type="Gene3D" id="2.60.310.20">
    <property type="match status" value="1"/>
</dbReference>
<evidence type="ECO:0000256" key="5">
    <source>
        <dbReference type="ARBA" id="ARBA00023002"/>
    </source>
</evidence>
<accession>A0ABR3T8Z3</accession>
<keyword evidence="13" id="KW-1185">Reference proteome</keyword>
<comment type="caution">
    <text evidence="12">The sequence shown here is derived from an EMBL/GenBank/DDBJ whole genome shotgun (WGS) entry which is preliminary data.</text>
</comment>
<sequence length="479" mass="53721">MVYRPKTNETKPVDMDNPLMTFNFPKTDGLTSTEWKRYPVFSQQHTVRHPTDNNREKDDFDDLDKSLNWAREPGLTYMLNMMKFPAYANYENFARASVLNLVKNPTSGSLESFHDFYHGQIGGGGHMSVPELAAFDPVFWFHHCNVDRILVVWQATHDGYISTTGQLNASSPLYPFRKPNPKGDAGFWNSDSIRKPETFGYTYPDLQESTDRKSILEQFVAKYDWSTQRQVGSKGTGIPSEMEPVELKTAPVLIDNPSFSPAPSLAVKNIQPMRMEMDQLVSSGNGGNGGRMRDPKQIPSFPRGDDILRNEPQGTRLEVQWFIDSEVLKDALDGTFTIYFFVGPVREIDTNPSKWKNDPILAGVNHVLTANEETCDNCAQQSAEGMKVSGTSAITPILLDYVEVGELQSLSPEHVEPFLKKNLSWRVANARDPDQVSGLKVRVSATISVLHPHARIPEFKEALFPDVTSNHHSGNPAGQ</sequence>
<keyword evidence="4" id="KW-0479">Metal-binding</keyword>
<dbReference type="InterPro" id="IPR002227">
    <property type="entry name" value="Tyrosinase_Cu-bd"/>
</dbReference>
<comment type="catalytic activity">
    <reaction evidence="10">
        <text>L-tyrosine + O2 = L-dopaquinone + H2O</text>
        <dbReference type="Rhea" id="RHEA:18117"/>
        <dbReference type="ChEBI" id="CHEBI:15377"/>
        <dbReference type="ChEBI" id="CHEBI:15379"/>
        <dbReference type="ChEBI" id="CHEBI:57924"/>
        <dbReference type="ChEBI" id="CHEBI:58315"/>
        <dbReference type="EC" id="1.14.18.1"/>
    </reaction>
</comment>
<evidence type="ECO:0000256" key="1">
    <source>
        <dbReference type="ARBA" id="ARBA00001973"/>
    </source>
</evidence>
<dbReference type="EMBL" id="JAJVDC020000009">
    <property type="protein sequence ID" value="KAL1635857.1"/>
    <property type="molecule type" value="Genomic_DNA"/>
</dbReference>
<evidence type="ECO:0000256" key="8">
    <source>
        <dbReference type="ARBA" id="ARBA00023101"/>
    </source>
</evidence>
<dbReference type="Gene3D" id="1.10.1280.10">
    <property type="entry name" value="Di-copper center containing domain from catechol oxidase"/>
    <property type="match status" value="1"/>
</dbReference>
<evidence type="ECO:0000256" key="6">
    <source>
        <dbReference type="ARBA" id="ARBA00023008"/>
    </source>
</evidence>
<comment type="cofactor">
    <cofactor evidence="1">
        <name>Cu(2+)</name>
        <dbReference type="ChEBI" id="CHEBI:29036"/>
    </cofactor>
</comment>
<evidence type="ECO:0000256" key="3">
    <source>
        <dbReference type="ARBA" id="ARBA00011906"/>
    </source>
</evidence>
<evidence type="ECO:0000256" key="10">
    <source>
        <dbReference type="ARBA" id="ARBA00048881"/>
    </source>
</evidence>
<evidence type="ECO:0000256" key="4">
    <source>
        <dbReference type="ARBA" id="ARBA00022723"/>
    </source>
</evidence>
<dbReference type="Pfam" id="PF00264">
    <property type="entry name" value="Tyrosinase"/>
    <property type="match status" value="1"/>
</dbReference>
<dbReference type="Proteomes" id="UP001521116">
    <property type="component" value="Unassembled WGS sequence"/>
</dbReference>
<evidence type="ECO:0000313" key="13">
    <source>
        <dbReference type="Proteomes" id="UP001521116"/>
    </source>
</evidence>
<dbReference type="Pfam" id="PF18132">
    <property type="entry name" value="Tyrosinase_C"/>
    <property type="match status" value="1"/>
</dbReference>
<dbReference type="InterPro" id="IPR050316">
    <property type="entry name" value="Tyrosinase/Hemocyanin"/>
</dbReference>
<dbReference type="EC" id="1.14.18.1" evidence="3"/>
<name>A0ABR3T8Z3_9PEZI</name>
<keyword evidence="5" id="KW-0560">Oxidoreductase</keyword>
<reference evidence="12 13" key="1">
    <citation type="submission" date="2024-02" db="EMBL/GenBank/DDBJ databases">
        <title>De novo assembly and annotation of 12 fungi associated with fruit tree decline syndrome in Ontario, Canada.</title>
        <authorList>
            <person name="Sulman M."/>
            <person name="Ellouze W."/>
            <person name="Ilyukhin E."/>
        </authorList>
    </citation>
    <scope>NUCLEOTIDE SEQUENCE [LARGE SCALE GENOMIC DNA]</scope>
    <source>
        <strain evidence="12 13">M1-105</strain>
    </source>
</reference>
<keyword evidence="7" id="KW-0503">Monooxygenase</keyword>
<protein>
    <recommendedName>
        <fullName evidence="3">tyrosinase</fullName>
        <ecNumber evidence="3">1.14.18.1</ecNumber>
    </recommendedName>
</protein>
<keyword evidence="6" id="KW-0186">Copper</keyword>
<evidence type="ECO:0000256" key="7">
    <source>
        <dbReference type="ARBA" id="ARBA00023033"/>
    </source>
</evidence>